<feature type="transmembrane region" description="Helical" evidence="13">
    <location>
        <begin position="451"/>
        <end position="472"/>
    </location>
</feature>
<evidence type="ECO:0000256" key="1">
    <source>
        <dbReference type="ARBA" id="ARBA00004167"/>
    </source>
</evidence>
<feature type="region of interest" description="Disordered" evidence="12">
    <location>
        <begin position="593"/>
        <end position="615"/>
    </location>
</feature>
<dbReference type="SUPFAM" id="SSF49562">
    <property type="entry name" value="C2 domain (Calcium/lipid-binding domain, CaLB)"/>
    <property type="match status" value="1"/>
</dbReference>
<keyword evidence="7" id="KW-0106">Calcium</keyword>
<feature type="domain" description="SMP-LTD" evidence="15">
    <location>
        <begin position="66"/>
        <end position="316"/>
    </location>
</feature>
<keyword evidence="10" id="KW-0446">Lipid-binding</keyword>
<reference evidence="16" key="1">
    <citation type="submission" date="2021-03" db="EMBL/GenBank/DDBJ databases">
        <authorList>
            <consortium name="Genoscope - CEA"/>
            <person name="William W."/>
        </authorList>
    </citation>
    <scope>NUCLEOTIDE SEQUENCE</scope>
    <source>
        <strain evidence="16">Doubled-haploid Pahang</strain>
    </source>
</reference>
<evidence type="ECO:0000256" key="3">
    <source>
        <dbReference type="ARBA" id="ARBA00022448"/>
    </source>
</evidence>
<dbReference type="PROSITE" id="PS50004">
    <property type="entry name" value="C2"/>
    <property type="match status" value="1"/>
</dbReference>
<feature type="transmembrane region" description="Helical" evidence="13">
    <location>
        <begin position="6"/>
        <end position="25"/>
    </location>
</feature>
<dbReference type="Gene3D" id="2.60.40.150">
    <property type="entry name" value="C2 domain"/>
    <property type="match status" value="1"/>
</dbReference>
<dbReference type="CDD" id="cd21677">
    <property type="entry name" value="SMP_SYT"/>
    <property type="match status" value="1"/>
</dbReference>
<dbReference type="GO" id="GO:0006869">
    <property type="term" value="P:lipid transport"/>
    <property type="evidence" value="ECO:0007669"/>
    <property type="project" value="UniProtKB-KW"/>
</dbReference>
<dbReference type="GO" id="GO:0005737">
    <property type="term" value="C:cytoplasm"/>
    <property type="evidence" value="ECO:0007669"/>
    <property type="project" value="UniProtKB-ARBA"/>
</dbReference>
<feature type="transmembrane region" description="Helical" evidence="13">
    <location>
        <begin position="173"/>
        <end position="193"/>
    </location>
</feature>
<evidence type="ECO:0000256" key="11">
    <source>
        <dbReference type="ARBA" id="ARBA00023136"/>
    </source>
</evidence>
<sequence>MGLISGLVMGALVGIALMAGWSRMMRRRSTKRILKAADIKLLGSLSRDDLKKLCGDNYPEWVSFPLYEQVKWLNKMLAKLWPFIADVSYLHSHSFYMHLLSNYLLFFLRAETRKFCICGLCTFILIFEPIAATMVIKDTVEPLLDDYRPPGISSLKFSKLSLGNVPPKIEGSFYRIAGLPIIFYGVFDVFIFSKGIRVQSLKKGQIIMDIDFRWGGDLSIILAVEALVASLPIQLKDLQVFTVIRVIFQLSEEIPCISAVVVALLAEPKPRIDYTLKAVGGSLTAIPGLSDMIDDTVNSIVSDMLEWPHRIVVPLGGVDVNTSELELKPQGKLTVTVVKANNLKNLELVGKSDPYVVLYVRPMFKVKTKVVDDNLNPVWNETVELIAEDKETQSIIFEVYDEDKIQQDKKMGIAKLSLNELEPEISKEIELSLLASLDTLKVKDKKDRGSLTIKFSVCILLMLGEHICIIYIRQLQDYDIQVLYHPFTEEEQQAALEAEKRILEERRKMKEAGLIGSTMDALGGAASLVGSGVGLVGTGLGAGVGLVGTGIGAGVGLVGSGLGAGVGLVGSGLGAVGGGLSKAGKFMGKSVTSQFSSSKKNGSSSPVVPGDGNAS</sequence>
<dbReference type="InterPro" id="IPR031468">
    <property type="entry name" value="SMP_LBD"/>
</dbReference>
<dbReference type="AlphaFoldDB" id="A0A8D7B487"/>
<keyword evidence="4 13" id="KW-0812">Transmembrane</keyword>
<accession>A0A8D7B487</accession>
<evidence type="ECO:0000256" key="4">
    <source>
        <dbReference type="ARBA" id="ARBA00022692"/>
    </source>
</evidence>
<dbReference type="Pfam" id="PF17047">
    <property type="entry name" value="SMP_LBD"/>
    <property type="match status" value="1"/>
</dbReference>
<evidence type="ECO:0000259" key="14">
    <source>
        <dbReference type="PROSITE" id="PS50004"/>
    </source>
</evidence>
<dbReference type="GO" id="GO:0016020">
    <property type="term" value="C:membrane"/>
    <property type="evidence" value="ECO:0007669"/>
    <property type="project" value="UniProtKB-SubCell"/>
</dbReference>
<feature type="transmembrane region" description="Helical" evidence="13">
    <location>
        <begin position="115"/>
        <end position="136"/>
    </location>
</feature>
<protein>
    <submittedName>
        <fullName evidence="16">(wild Malaysian banana) hypothetical protein</fullName>
    </submittedName>
</protein>
<dbReference type="InterPro" id="IPR045050">
    <property type="entry name" value="Synaptotagmin_plant"/>
</dbReference>
<dbReference type="InterPro" id="IPR035892">
    <property type="entry name" value="C2_domain_sf"/>
</dbReference>
<evidence type="ECO:0000256" key="9">
    <source>
        <dbReference type="ARBA" id="ARBA00023055"/>
    </source>
</evidence>
<evidence type="ECO:0000259" key="15">
    <source>
        <dbReference type="PROSITE" id="PS51847"/>
    </source>
</evidence>
<dbReference type="EMBL" id="HG996467">
    <property type="protein sequence ID" value="CAG1862009.1"/>
    <property type="molecule type" value="Genomic_DNA"/>
</dbReference>
<gene>
    <name evidence="16" type="ORF">GSMUA_69030.1</name>
</gene>
<keyword evidence="9" id="KW-0445">Lipid transport</keyword>
<keyword evidence="6" id="KW-0677">Repeat</keyword>
<keyword evidence="8 13" id="KW-1133">Transmembrane helix</keyword>
<dbReference type="PANTHER" id="PTHR10774">
    <property type="entry name" value="EXTENDED SYNAPTOTAGMIN-RELATED"/>
    <property type="match status" value="1"/>
</dbReference>
<name>A0A8D7B487_MUSAM</name>
<dbReference type="GO" id="GO:0008289">
    <property type="term" value="F:lipid binding"/>
    <property type="evidence" value="ECO:0007669"/>
    <property type="project" value="UniProtKB-KW"/>
</dbReference>
<evidence type="ECO:0000256" key="2">
    <source>
        <dbReference type="ARBA" id="ARBA00006996"/>
    </source>
</evidence>
<evidence type="ECO:0000256" key="10">
    <source>
        <dbReference type="ARBA" id="ARBA00023121"/>
    </source>
</evidence>
<keyword evidence="11 13" id="KW-0472">Membrane</keyword>
<dbReference type="InterPro" id="IPR039010">
    <property type="entry name" value="Synaptotagmin_SMP"/>
</dbReference>
<evidence type="ECO:0000256" key="7">
    <source>
        <dbReference type="ARBA" id="ARBA00022837"/>
    </source>
</evidence>
<keyword evidence="5" id="KW-0479">Metal-binding</keyword>
<evidence type="ECO:0000256" key="6">
    <source>
        <dbReference type="ARBA" id="ARBA00022737"/>
    </source>
</evidence>
<dbReference type="Pfam" id="PF00168">
    <property type="entry name" value="C2"/>
    <property type="match status" value="1"/>
</dbReference>
<comment type="similarity">
    <text evidence="2">Belongs to the synaptotagmin family.</text>
</comment>
<evidence type="ECO:0000256" key="8">
    <source>
        <dbReference type="ARBA" id="ARBA00022989"/>
    </source>
</evidence>
<comment type="subcellular location">
    <subcellularLocation>
        <location evidence="1">Membrane</location>
        <topology evidence="1">Single-pass membrane protein</topology>
    </subcellularLocation>
</comment>
<dbReference type="InterPro" id="IPR000008">
    <property type="entry name" value="C2_dom"/>
</dbReference>
<dbReference type="PANTHER" id="PTHR10774:SF190">
    <property type="entry name" value="C2 CALCIUM_LIPID-BINDING ENDONUCLEASE_EXONUCLEASE_PHOSPHATASE-RELATED"/>
    <property type="match status" value="1"/>
</dbReference>
<dbReference type="SMART" id="SM00239">
    <property type="entry name" value="C2"/>
    <property type="match status" value="1"/>
</dbReference>
<organism evidence="16">
    <name type="scientific">Musa acuminata subsp. malaccensis</name>
    <name type="common">Wild banana</name>
    <name type="synonym">Musa malaccensis</name>
    <dbReference type="NCBI Taxonomy" id="214687"/>
    <lineage>
        <taxon>Eukaryota</taxon>
        <taxon>Viridiplantae</taxon>
        <taxon>Streptophyta</taxon>
        <taxon>Embryophyta</taxon>
        <taxon>Tracheophyta</taxon>
        <taxon>Spermatophyta</taxon>
        <taxon>Magnoliopsida</taxon>
        <taxon>Liliopsida</taxon>
        <taxon>Zingiberales</taxon>
        <taxon>Musaceae</taxon>
        <taxon>Musa</taxon>
    </lineage>
</organism>
<keyword evidence="3" id="KW-0813">Transport</keyword>
<evidence type="ECO:0000313" key="16">
    <source>
        <dbReference type="EMBL" id="CAG1862009.1"/>
    </source>
</evidence>
<proteinExistence type="inferred from homology"/>
<feature type="compositionally biased region" description="Low complexity" evidence="12">
    <location>
        <begin position="593"/>
        <end position="605"/>
    </location>
</feature>
<dbReference type="GO" id="GO:0012505">
    <property type="term" value="C:endomembrane system"/>
    <property type="evidence" value="ECO:0007669"/>
    <property type="project" value="UniProtKB-ARBA"/>
</dbReference>
<evidence type="ECO:0000256" key="12">
    <source>
        <dbReference type="SAM" id="MobiDB-lite"/>
    </source>
</evidence>
<dbReference type="CDD" id="cd00030">
    <property type="entry name" value="C2"/>
    <property type="match status" value="1"/>
</dbReference>
<dbReference type="GO" id="GO:0046872">
    <property type="term" value="F:metal ion binding"/>
    <property type="evidence" value="ECO:0007669"/>
    <property type="project" value="UniProtKB-KW"/>
</dbReference>
<feature type="domain" description="C2" evidence="14">
    <location>
        <begin position="314"/>
        <end position="433"/>
    </location>
</feature>
<evidence type="ECO:0000256" key="5">
    <source>
        <dbReference type="ARBA" id="ARBA00022723"/>
    </source>
</evidence>
<evidence type="ECO:0000256" key="13">
    <source>
        <dbReference type="SAM" id="Phobius"/>
    </source>
</evidence>
<dbReference type="PROSITE" id="PS51847">
    <property type="entry name" value="SMP"/>
    <property type="match status" value="1"/>
</dbReference>